<dbReference type="EMBL" id="PICB01001638">
    <property type="protein sequence ID" value="PLP41175.1"/>
    <property type="molecule type" value="Genomic_DNA"/>
</dbReference>
<proteinExistence type="predicted"/>
<evidence type="ECO:0000313" key="4">
    <source>
        <dbReference type="Proteomes" id="UP000234473"/>
    </source>
</evidence>
<evidence type="ECO:0000259" key="2">
    <source>
        <dbReference type="Pfam" id="PF21765"/>
    </source>
</evidence>
<accession>A0A2N5AA57</accession>
<dbReference type="InterPro" id="IPR051802">
    <property type="entry name" value="YfhM-like"/>
</dbReference>
<dbReference type="PANTHER" id="PTHR40094:SF1">
    <property type="entry name" value="UBIQUITIN DOMAIN-CONTAINING PROTEIN"/>
    <property type="match status" value="1"/>
</dbReference>
<sequence length="244" mass="26300">LSTLSEEAYGQRWLSTQETNALFLAGRTLADLPGNWQAQTSLQAEPLAGDKAQTRNLDGDRLATLQVSNTGSQPLWLRLDSSGYPQSAPQPGGNVLGIERAIFDTHGQQKSLTSLRSGELVLVKLEVTAKRNVPDALVVDLLPAGLELENQNLANSSASLQENGDAVQNLLNQMQQADIQHIEFRDDRFVAAVAVNEGQPVTLVYLARAVTPGTYQVPQSQVESMYVPQWRATGAASGPLTVTP</sequence>
<dbReference type="InterPro" id="IPR049122">
    <property type="entry name" value="A2MG_CUB"/>
</dbReference>
<dbReference type="InterPro" id="IPR041246">
    <property type="entry name" value="Bact_MG10"/>
</dbReference>
<dbReference type="Pfam" id="PF17973">
    <property type="entry name" value="bMG10"/>
    <property type="match status" value="1"/>
</dbReference>
<dbReference type="AlphaFoldDB" id="A0A2N5AA57"/>
<organism evidence="3 4">
    <name type="scientific">Klebsiella variicola</name>
    <dbReference type="NCBI Taxonomy" id="244366"/>
    <lineage>
        <taxon>Bacteria</taxon>
        <taxon>Pseudomonadati</taxon>
        <taxon>Pseudomonadota</taxon>
        <taxon>Gammaproteobacteria</taxon>
        <taxon>Enterobacterales</taxon>
        <taxon>Enterobacteriaceae</taxon>
        <taxon>Klebsiella/Raoultella group</taxon>
        <taxon>Klebsiella</taxon>
        <taxon>Klebsiella pneumoniae complex</taxon>
    </lineage>
</organism>
<dbReference type="Proteomes" id="UP000234473">
    <property type="component" value="Unassembled WGS sequence"/>
</dbReference>
<feature type="domain" description="A2MG CUB" evidence="2">
    <location>
        <begin position="34"/>
        <end position="95"/>
    </location>
</feature>
<protein>
    <submittedName>
        <fullName evidence="3">Uncharacterized protein</fullName>
    </submittedName>
</protein>
<name>A0A2N5AA57_KLEVA</name>
<dbReference type="PANTHER" id="PTHR40094">
    <property type="entry name" value="ALPHA-2-MACROGLOBULIN HOMOLOG"/>
    <property type="match status" value="1"/>
</dbReference>
<reference evidence="3 4" key="2">
    <citation type="submission" date="2018-01" db="EMBL/GenBank/DDBJ databases">
        <title>Genomic study of Klebsiella pneumoniae.</title>
        <authorList>
            <person name="Yang Y."/>
            <person name="Bicalho R."/>
        </authorList>
    </citation>
    <scope>NUCLEOTIDE SEQUENCE [LARGE SCALE GENOMIC DNA]</scope>
    <source>
        <strain evidence="3 4">A5</strain>
    </source>
</reference>
<evidence type="ECO:0000259" key="1">
    <source>
        <dbReference type="Pfam" id="PF17973"/>
    </source>
</evidence>
<dbReference type="Pfam" id="PF21765">
    <property type="entry name" value="CUB_A2MG"/>
    <property type="match status" value="1"/>
</dbReference>
<feature type="non-terminal residue" evidence="3">
    <location>
        <position position="1"/>
    </location>
</feature>
<gene>
    <name evidence="3" type="ORF">CWM98_25035</name>
</gene>
<feature type="domain" description="Bacterial alpha-2-macroglobulin MG10" evidence="1">
    <location>
        <begin position="96"/>
        <end position="228"/>
    </location>
</feature>
<evidence type="ECO:0000313" key="3">
    <source>
        <dbReference type="EMBL" id="PLP41175.1"/>
    </source>
</evidence>
<dbReference type="GO" id="GO:0004866">
    <property type="term" value="F:endopeptidase inhibitor activity"/>
    <property type="evidence" value="ECO:0007669"/>
    <property type="project" value="TreeGrafter"/>
</dbReference>
<comment type="caution">
    <text evidence="3">The sequence shown here is derived from an EMBL/GenBank/DDBJ whole genome shotgun (WGS) entry which is preliminary data.</text>
</comment>
<reference evidence="3 4" key="1">
    <citation type="submission" date="2017-11" db="EMBL/GenBank/DDBJ databases">
        <authorList>
            <person name="Han C.G."/>
        </authorList>
    </citation>
    <scope>NUCLEOTIDE SEQUENCE [LARGE SCALE GENOMIC DNA]</scope>
    <source>
        <strain evidence="3 4">A5</strain>
    </source>
</reference>